<keyword evidence="4" id="KW-0511">Multifunctional enzyme</keyword>
<dbReference type="GO" id="GO:0031177">
    <property type="term" value="F:phosphopantetheine binding"/>
    <property type="evidence" value="ECO:0007669"/>
    <property type="project" value="InterPro"/>
</dbReference>
<evidence type="ECO:0000313" key="6">
    <source>
        <dbReference type="EMBL" id="RKN03592.1"/>
    </source>
</evidence>
<dbReference type="PROSITE" id="PS00012">
    <property type="entry name" value="PHOSPHOPANTETHEINE"/>
    <property type="match status" value="1"/>
</dbReference>
<dbReference type="SMART" id="SM00822">
    <property type="entry name" value="PKS_KR"/>
    <property type="match status" value="1"/>
</dbReference>
<dbReference type="SUPFAM" id="SSF47336">
    <property type="entry name" value="ACP-like"/>
    <property type="match status" value="1"/>
</dbReference>
<dbReference type="SMART" id="SM01294">
    <property type="entry name" value="PKS_PP_betabranch"/>
    <property type="match status" value="1"/>
</dbReference>
<organism evidence="6 7">
    <name type="scientific">Streptomyces radicis</name>
    <dbReference type="NCBI Taxonomy" id="1750517"/>
    <lineage>
        <taxon>Bacteria</taxon>
        <taxon>Bacillati</taxon>
        <taxon>Actinomycetota</taxon>
        <taxon>Actinomycetes</taxon>
        <taxon>Kitasatosporales</taxon>
        <taxon>Streptomycetaceae</taxon>
        <taxon>Streptomyces</taxon>
    </lineage>
</organism>
<dbReference type="FunFam" id="1.10.1200.10:FF:000007">
    <property type="entry name" value="Probable polyketide synthase pks17"/>
    <property type="match status" value="1"/>
</dbReference>
<dbReference type="SUPFAM" id="SSF51735">
    <property type="entry name" value="NAD(P)-binding Rossmann-fold domains"/>
    <property type="match status" value="1"/>
</dbReference>
<dbReference type="PROSITE" id="PS50075">
    <property type="entry name" value="CARRIER"/>
    <property type="match status" value="1"/>
</dbReference>
<feature type="non-terminal residue" evidence="6">
    <location>
        <position position="1"/>
    </location>
</feature>
<sequence length="350" mass="36489">VHTAGALDDAVFTALTPGHLDAVLAPKADAAEHLYELTRDRDLAAFVLFSSAAGTLGNPGQANYAAANAYLDALAHQHRADGHPTTTLAWGYWTQASDLTGGLGDSDRGRLARSGIVGLSAGEGLALFDAALASGEPVVLPVKLDIAALGRGGSEEVPALLRGLVRRPARRAVHTASADRESLAQRLAGLADADRDRLLLDLVRTHAAAVLGRGASDVIGPEQAFKQLGFDSLTAVELRNRLNQATGLRLPATLVFDHPNPTALARHLRDELLPDVPPPVDPNAREADIRRVLASVPLSRLREVGVLDALTRLADAAVEAPPVAKADETDLIAAMDADSLVARALGSAAS</sequence>
<keyword evidence="1" id="KW-0596">Phosphopantetheine</keyword>
<dbReference type="PANTHER" id="PTHR43775">
    <property type="entry name" value="FATTY ACID SYNTHASE"/>
    <property type="match status" value="1"/>
</dbReference>
<evidence type="ECO:0000256" key="2">
    <source>
        <dbReference type="ARBA" id="ARBA00022553"/>
    </source>
</evidence>
<dbReference type="SMART" id="SM00823">
    <property type="entry name" value="PKS_PP"/>
    <property type="match status" value="1"/>
</dbReference>
<dbReference type="EMBL" id="RBDX01000047">
    <property type="protein sequence ID" value="RKN03592.1"/>
    <property type="molecule type" value="Genomic_DNA"/>
</dbReference>
<dbReference type="PANTHER" id="PTHR43775:SF51">
    <property type="entry name" value="INACTIVE PHENOLPHTHIOCEROL SYNTHESIS POLYKETIDE SYNTHASE TYPE I PKS1-RELATED"/>
    <property type="match status" value="1"/>
</dbReference>
<evidence type="ECO:0000259" key="5">
    <source>
        <dbReference type="PROSITE" id="PS50075"/>
    </source>
</evidence>
<accession>A0A3A9VSQ1</accession>
<dbReference type="AlphaFoldDB" id="A0A3A9VSQ1"/>
<comment type="caution">
    <text evidence="6">The sequence shown here is derived from an EMBL/GenBank/DDBJ whole genome shotgun (WGS) entry which is preliminary data.</text>
</comment>
<dbReference type="InterPro" id="IPR009081">
    <property type="entry name" value="PP-bd_ACP"/>
</dbReference>
<protein>
    <submittedName>
        <fullName evidence="6">KR domain-containing protein</fullName>
    </submittedName>
</protein>
<dbReference type="Pfam" id="PF00550">
    <property type="entry name" value="PP-binding"/>
    <property type="match status" value="1"/>
</dbReference>
<dbReference type="RefSeq" id="WP_120745073.1">
    <property type="nucleotide sequence ID" value="NZ_RBDX01000047.1"/>
</dbReference>
<evidence type="ECO:0000256" key="4">
    <source>
        <dbReference type="ARBA" id="ARBA00023268"/>
    </source>
</evidence>
<evidence type="ECO:0000256" key="1">
    <source>
        <dbReference type="ARBA" id="ARBA00022450"/>
    </source>
</evidence>
<dbReference type="InterPro" id="IPR036736">
    <property type="entry name" value="ACP-like_sf"/>
</dbReference>
<dbReference type="InterPro" id="IPR020806">
    <property type="entry name" value="PKS_PP-bd"/>
</dbReference>
<keyword evidence="3" id="KW-0808">Transferase</keyword>
<dbReference type="InterPro" id="IPR057326">
    <property type="entry name" value="KR_dom"/>
</dbReference>
<dbReference type="Proteomes" id="UP000275024">
    <property type="component" value="Unassembled WGS sequence"/>
</dbReference>
<dbReference type="InterPro" id="IPR006162">
    <property type="entry name" value="Ppantetheine_attach_site"/>
</dbReference>
<gene>
    <name evidence="6" type="ORF">D7319_31300</name>
</gene>
<dbReference type="GO" id="GO:0017000">
    <property type="term" value="P:antibiotic biosynthetic process"/>
    <property type="evidence" value="ECO:0007669"/>
    <property type="project" value="UniProtKB-ARBA"/>
</dbReference>
<dbReference type="InterPro" id="IPR013968">
    <property type="entry name" value="PKS_KR"/>
</dbReference>
<dbReference type="InterPro" id="IPR050091">
    <property type="entry name" value="PKS_NRPS_Biosynth_Enz"/>
</dbReference>
<evidence type="ECO:0000256" key="3">
    <source>
        <dbReference type="ARBA" id="ARBA00022679"/>
    </source>
</evidence>
<dbReference type="Pfam" id="PF08659">
    <property type="entry name" value="KR"/>
    <property type="match status" value="1"/>
</dbReference>
<dbReference type="GO" id="GO:0006633">
    <property type="term" value="P:fatty acid biosynthetic process"/>
    <property type="evidence" value="ECO:0007669"/>
    <property type="project" value="TreeGrafter"/>
</dbReference>
<proteinExistence type="predicted"/>
<dbReference type="Gene3D" id="1.10.1200.10">
    <property type="entry name" value="ACP-like"/>
    <property type="match status" value="1"/>
</dbReference>
<dbReference type="InterPro" id="IPR036291">
    <property type="entry name" value="NAD(P)-bd_dom_sf"/>
</dbReference>
<keyword evidence="2" id="KW-0597">Phosphoprotein</keyword>
<dbReference type="GO" id="GO:0004312">
    <property type="term" value="F:fatty acid synthase activity"/>
    <property type="evidence" value="ECO:0007669"/>
    <property type="project" value="TreeGrafter"/>
</dbReference>
<reference evidence="6 7" key="1">
    <citation type="submission" date="2018-09" db="EMBL/GenBank/DDBJ databases">
        <title>Streptomyces sp. nov. DS1-2, an endophytic actinomycete isolated from roots of Dendrobium scabrilingue.</title>
        <authorList>
            <person name="Kuncharoen N."/>
            <person name="Kudo T."/>
            <person name="Ohkuma M."/>
            <person name="Yuki M."/>
            <person name="Tanasupawat S."/>
        </authorList>
    </citation>
    <scope>NUCLEOTIDE SEQUENCE [LARGE SCALE GENOMIC DNA]</scope>
    <source>
        <strain evidence="6 7">AZ1-7</strain>
    </source>
</reference>
<name>A0A3A9VSQ1_9ACTN</name>
<dbReference type="Gene3D" id="3.40.50.720">
    <property type="entry name" value="NAD(P)-binding Rossmann-like Domain"/>
    <property type="match status" value="1"/>
</dbReference>
<feature type="domain" description="Carrier" evidence="5">
    <location>
        <begin position="197"/>
        <end position="272"/>
    </location>
</feature>
<evidence type="ECO:0000313" key="7">
    <source>
        <dbReference type="Proteomes" id="UP000275024"/>
    </source>
</evidence>